<evidence type="ECO:0000256" key="3">
    <source>
        <dbReference type="ARBA" id="ARBA00022448"/>
    </source>
</evidence>
<keyword evidence="4" id="KW-1134">Transmembrane beta strand</keyword>
<dbReference type="AlphaFoldDB" id="A0A8I1MUD3"/>
<feature type="domain" description="TonB-dependent receptor plug" evidence="13">
    <location>
        <begin position="62"/>
        <end position="155"/>
    </location>
</feature>
<name>A0A8I1MUD3_THIA3</name>
<dbReference type="EMBL" id="JAFKMR010000011">
    <property type="protein sequence ID" value="MBN8743324.1"/>
    <property type="molecule type" value="Genomic_DNA"/>
</dbReference>
<dbReference type="Pfam" id="PF07715">
    <property type="entry name" value="Plug"/>
    <property type="match status" value="1"/>
</dbReference>
<dbReference type="InterPro" id="IPR000531">
    <property type="entry name" value="Beta-barrel_TonB"/>
</dbReference>
<dbReference type="GO" id="GO:0015344">
    <property type="term" value="F:siderophore uptake transmembrane transporter activity"/>
    <property type="evidence" value="ECO:0007669"/>
    <property type="project" value="TreeGrafter"/>
</dbReference>
<sequence length="682" mass="71470">MPKTLNPLPQLRPLALALLLAQTIPAQAQAAGETPSLPAIDVVAAPVIGAPGAPTVDLTGPQLLLRQGESSTLGAALSGLPGLTSTWYGPNADRPVVRGLDGNRVDILSNGSPLLDASAASYDHNAPLSPLAARAIELLRGPQALPYSGGAVGGVVDVIDDAIPTAPLRGVEGIAQLRGDSAFPGGSAAFSLDGGNGALGLHADGYKRRASDYVAPDGAQAESIVDGRVRNSAADGYGGGLGGGVIGRWGFVGLSVRSDANRYGTIVDPNVEIDMRSERTSLRGELRHVLGADALGLAYTHTHYRHTELDSGQPATRFVNQGDTLQLSLRRRLVGIDLQLGLQALRLAFSALGDEAFLPQTHTRNTAVFGLASGASGRWAWSAGTRLESARVSSDGEGATGIARFGAASAQRFTPMSVAVQAQYALTPQVALTSTLAHNERAPSYDELYANGPHDATGAYERGNPALRKERSNSVELGVKVENARARYSATAFLTRYSNYIGLVRGGQTVDGDGNPVPLDTPDSLPEFLYVGVQARFSGIEASLLQPLLDQGGQRLDLAARLDWVRADDLTNGQPLPRIAPLHFTPALNYTRGNWSARVEAQMAARQNRVPSSDLLGPTPGSVRVNASLTQRFTASGRTGLWFVKLSNLLDQTAYSANAIDTLRQLAPLPGRGIAAGVQISL</sequence>
<evidence type="ECO:0000256" key="1">
    <source>
        <dbReference type="ARBA" id="ARBA00004571"/>
    </source>
</evidence>
<evidence type="ECO:0000256" key="7">
    <source>
        <dbReference type="ARBA" id="ARBA00023136"/>
    </source>
</evidence>
<evidence type="ECO:0000256" key="8">
    <source>
        <dbReference type="ARBA" id="ARBA00023170"/>
    </source>
</evidence>
<dbReference type="Gene3D" id="2.40.170.20">
    <property type="entry name" value="TonB-dependent receptor, beta-barrel domain"/>
    <property type="match status" value="1"/>
</dbReference>
<keyword evidence="3" id="KW-0813">Transport</keyword>
<accession>A0A8I1MUD3</accession>
<evidence type="ECO:0000313" key="15">
    <source>
        <dbReference type="Proteomes" id="UP000664800"/>
    </source>
</evidence>
<evidence type="ECO:0000256" key="2">
    <source>
        <dbReference type="ARBA" id="ARBA00009810"/>
    </source>
</evidence>
<evidence type="ECO:0000256" key="5">
    <source>
        <dbReference type="ARBA" id="ARBA00022692"/>
    </source>
</evidence>
<feature type="chain" id="PRO_5034804643" evidence="11">
    <location>
        <begin position="31"/>
        <end position="682"/>
    </location>
</feature>
<dbReference type="InterPro" id="IPR012910">
    <property type="entry name" value="Plug_dom"/>
</dbReference>
<dbReference type="InterPro" id="IPR037066">
    <property type="entry name" value="Plug_dom_sf"/>
</dbReference>
<evidence type="ECO:0000313" key="14">
    <source>
        <dbReference type="EMBL" id="MBN8743324.1"/>
    </source>
</evidence>
<dbReference type="InterPro" id="IPR036942">
    <property type="entry name" value="Beta-barrel_TonB_sf"/>
</dbReference>
<evidence type="ECO:0000256" key="6">
    <source>
        <dbReference type="ARBA" id="ARBA00023077"/>
    </source>
</evidence>
<dbReference type="Proteomes" id="UP000664800">
    <property type="component" value="Unassembled WGS sequence"/>
</dbReference>
<protein>
    <submittedName>
        <fullName evidence="14">TonB-dependent receptor</fullName>
    </submittedName>
</protein>
<comment type="caution">
    <text evidence="14">The sequence shown here is derived from an EMBL/GenBank/DDBJ whole genome shotgun (WGS) entry which is preliminary data.</text>
</comment>
<reference evidence="14" key="1">
    <citation type="submission" date="2021-02" db="EMBL/GenBank/DDBJ databases">
        <title>Thiocyanate and organic carbon inputs drive convergent selection for specific autotrophic Afipia and Thiobacillus strains within complex microbiomes.</title>
        <authorList>
            <person name="Huddy R.J."/>
            <person name="Sachdeva R."/>
            <person name="Kadzinga F."/>
            <person name="Kantor R.S."/>
            <person name="Harrison S.T.L."/>
            <person name="Banfield J.F."/>
        </authorList>
    </citation>
    <scope>NUCLEOTIDE SEQUENCE</scope>
    <source>
        <strain evidence="14">SCN18_13_7_16_R3_B_64_19</strain>
    </source>
</reference>
<dbReference type="PANTHER" id="PTHR30069:SF40">
    <property type="entry name" value="TONB-DEPENDENT RECEPTOR NMB0964-RELATED"/>
    <property type="match status" value="1"/>
</dbReference>
<comment type="subcellular location">
    <subcellularLocation>
        <location evidence="1">Cell outer membrane</location>
        <topology evidence="1">Multi-pass membrane protein</topology>
    </subcellularLocation>
</comment>
<feature type="domain" description="TonB-dependent receptor-like beta-barrel" evidence="12">
    <location>
        <begin position="251"/>
        <end position="634"/>
    </location>
</feature>
<dbReference type="InterPro" id="IPR039426">
    <property type="entry name" value="TonB-dep_rcpt-like"/>
</dbReference>
<dbReference type="Pfam" id="PF00593">
    <property type="entry name" value="TonB_dep_Rec_b-barrel"/>
    <property type="match status" value="1"/>
</dbReference>
<gene>
    <name evidence="14" type="ORF">J0I24_03355</name>
</gene>
<evidence type="ECO:0000256" key="9">
    <source>
        <dbReference type="ARBA" id="ARBA00023237"/>
    </source>
</evidence>
<evidence type="ECO:0000256" key="4">
    <source>
        <dbReference type="ARBA" id="ARBA00022452"/>
    </source>
</evidence>
<keyword evidence="7 10" id="KW-0472">Membrane</keyword>
<dbReference type="PANTHER" id="PTHR30069">
    <property type="entry name" value="TONB-DEPENDENT OUTER MEMBRANE RECEPTOR"/>
    <property type="match status" value="1"/>
</dbReference>
<evidence type="ECO:0000256" key="10">
    <source>
        <dbReference type="RuleBase" id="RU003357"/>
    </source>
</evidence>
<dbReference type="SUPFAM" id="SSF56935">
    <property type="entry name" value="Porins"/>
    <property type="match status" value="1"/>
</dbReference>
<keyword evidence="9" id="KW-0998">Cell outer membrane</keyword>
<organism evidence="14 15">
    <name type="scientific">Thiomonas arsenitoxydans (strain DSM 22701 / CIP 110005 / 3As)</name>
    <dbReference type="NCBI Taxonomy" id="426114"/>
    <lineage>
        <taxon>Bacteria</taxon>
        <taxon>Pseudomonadati</taxon>
        <taxon>Pseudomonadota</taxon>
        <taxon>Betaproteobacteria</taxon>
        <taxon>Burkholderiales</taxon>
        <taxon>Thiomonas</taxon>
    </lineage>
</organism>
<dbReference type="GO" id="GO:0009279">
    <property type="term" value="C:cell outer membrane"/>
    <property type="evidence" value="ECO:0007669"/>
    <property type="project" value="UniProtKB-SubCell"/>
</dbReference>
<keyword evidence="5" id="KW-0812">Transmembrane</keyword>
<proteinExistence type="inferred from homology"/>
<dbReference type="RefSeq" id="WP_276727946.1">
    <property type="nucleotide sequence ID" value="NZ_JAFKMR010000011.1"/>
</dbReference>
<dbReference type="Gene3D" id="2.170.130.10">
    <property type="entry name" value="TonB-dependent receptor, plug domain"/>
    <property type="match status" value="1"/>
</dbReference>
<evidence type="ECO:0000259" key="13">
    <source>
        <dbReference type="Pfam" id="PF07715"/>
    </source>
</evidence>
<comment type="similarity">
    <text evidence="2 10">Belongs to the TonB-dependent receptor family.</text>
</comment>
<keyword evidence="11" id="KW-0732">Signal</keyword>
<evidence type="ECO:0000259" key="12">
    <source>
        <dbReference type="Pfam" id="PF00593"/>
    </source>
</evidence>
<feature type="signal peptide" evidence="11">
    <location>
        <begin position="1"/>
        <end position="30"/>
    </location>
</feature>
<dbReference type="GO" id="GO:0044718">
    <property type="term" value="P:siderophore transmembrane transport"/>
    <property type="evidence" value="ECO:0007669"/>
    <property type="project" value="TreeGrafter"/>
</dbReference>
<keyword evidence="8 14" id="KW-0675">Receptor</keyword>
<evidence type="ECO:0000256" key="11">
    <source>
        <dbReference type="SAM" id="SignalP"/>
    </source>
</evidence>
<keyword evidence="6 10" id="KW-0798">TonB box</keyword>